<dbReference type="EMBL" id="BSXS01006283">
    <property type="protein sequence ID" value="GME85309.1"/>
    <property type="molecule type" value="Genomic_DNA"/>
</dbReference>
<keyword evidence="2" id="KW-1185">Reference proteome</keyword>
<protein>
    <submittedName>
        <fullName evidence="1">Unnamed protein product</fullName>
    </submittedName>
</protein>
<evidence type="ECO:0000313" key="2">
    <source>
        <dbReference type="Proteomes" id="UP001165064"/>
    </source>
</evidence>
<name>A0ACB5TCB6_AMBMO</name>
<proteinExistence type="predicted"/>
<accession>A0ACB5TCB6</accession>
<reference evidence="1" key="1">
    <citation type="submission" date="2023-04" db="EMBL/GenBank/DDBJ databases">
        <title>Ambrosiozyma monospora NBRC 10751.</title>
        <authorList>
            <person name="Ichikawa N."/>
            <person name="Sato H."/>
            <person name="Tonouchi N."/>
        </authorList>
    </citation>
    <scope>NUCLEOTIDE SEQUENCE</scope>
    <source>
        <strain evidence="1">NBRC 10751</strain>
    </source>
</reference>
<organism evidence="1 2">
    <name type="scientific">Ambrosiozyma monospora</name>
    <name type="common">Yeast</name>
    <name type="synonym">Endomycopsis monosporus</name>
    <dbReference type="NCBI Taxonomy" id="43982"/>
    <lineage>
        <taxon>Eukaryota</taxon>
        <taxon>Fungi</taxon>
        <taxon>Dikarya</taxon>
        <taxon>Ascomycota</taxon>
        <taxon>Saccharomycotina</taxon>
        <taxon>Pichiomycetes</taxon>
        <taxon>Pichiales</taxon>
        <taxon>Pichiaceae</taxon>
        <taxon>Ambrosiozyma</taxon>
    </lineage>
</organism>
<comment type="caution">
    <text evidence="1">The sequence shown here is derived from an EMBL/GenBank/DDBJ whole genome shotgun (WGS) entry which is preliminary data.</text>
</comment>
<gene>
    <name evidence="1" type="ORF">Amon02_000752400</name>
</gene>
<sequence length="500" mass="54775">MEDKSEDFTQGDSDVGNADITGPTQEDGKVNERVNRLLREKYKLNDTQPLEETGESQFHFNNEPDTVSLSTFPEDTQPINTIRTQKNDDVDAEADITRTQDISTISQQLQVPGTLEKADIDVENTSLQSSSPQKAKVIRESILHKSGALIQDAKLPSDVINSDDDDVAEGDKTTQQSDASVVVSSQRDGDTRPIRTLSAGNSRAASSSGNDSKNSGKKSTISSLKTSSEPRSVNVSSSLPSKQGTQEITSGDLTSELGYQGPDAEEISEDENVVGLEVPDTYVISDSVPKTKPTNLPTQPINEEASIIIENPVEEAAETTKDDAINDTADVEMVEESTNVDDETDVGMEDNQEESLIVNRRRLKDNTQVIASQDDIVQHANTYKVRSQLPRIDDNSISLSQIAAASQFSQTDFSKDTPISLGIRINPNLPDRLRARSFHVPTIDESKEEILSDASRDSSDDESTVMNKSMANTSNVDDNADRFVFKNWNYQHEKATKIDG</sequence>
<evidence type="ECO:0000313" key="1">
    <source>
        <dbReference type="EMBL" id="GME85309.1"/>
    </source>
</evidence>
<dbReference type="Proteomes" id="UP001165064">
    <property type="component" value="Unassembled WGS sequence"/>
</dbReference>